<keyword evidence="2" id="KW-0472">Membrane</keyword>
<comment type="caution">
    <text evidence="3">The sequence shown here is derived from an EMBL/GenBank/DDBJ whole genome shotgun (WGS) entry which is preliminary data.</text>
</comment>
<dbReference type="PANTHER" id="PTHR31963:SF16">
    <property type="entry name" value="OS06G0635200 PROTEIN"/>
    <property type="match status" value="1"/>
</dbReference>
<dbReference type="AlphaFoldDB" id="A0AAW1IJ07"/>
<feature type="transmembrane region" description="Helical" evidence="2">
    <location>
        <begin position="320"/>
        <end position="338"/>
    </location>
</feature>
<reference evidence="3" key="1">
    <citation type="submission" date="2024-03" db="EMBL/GenBank/DDBJ databases">
        <title>WGS assembly of Saponaria officinalis var. Norfolk2.</title>
        <authorList>
            <person name="Jenkins J."/>
            <person name="Shu S."/>
            <person name="Grimwood J."/>
            <person name="Barry K."/>
            <person name="Goodstein D."/>
            <person name="Schmutz J."/>
            <person name="Leebens-Mack J."/>
            <person name="Osbourn A."/>
        </authorList>
    </citation>
    <scope>NUCLEOTIDE SEQUENCE [LARGE SCALE GENOMIC DNA]</scope>
    <source>
        <strain evidence="3">JIC</strain>
    </source>
</reference>
<feature type="transmembrane region" description="Helical" evidence="2">
    <location>
        <begin position="227"/>
        <end position="247"/>
    </location>
</feature>
<proteinExistence type="predicted"/>
<dbReference type="InterPro" id="IPR021924">
    <property type="entry name" value="DUF3537"/>
</dbReference>
<evidence type="ECO:0000313" key="3">
    <source>
        <dbReference type="EMBL" id="KAK9689345.1"/>
    </source>
</evidence>
<dbReference type="Pfam" id="PF12056">
    <property type="entry name" value="DUF3537"/>
    <property type="match status" value="1"/>
</dbReference>
<protein>
    <submittedName>
        <fullName evidence="3">Uncharacterized protein</fullName>
    </submittedName>
</protein>
<feature type="compositionally biased region" description="Acidic residues" evidence="1">
    <location>
        <begin position="392"/>
        <end position="403"/>
    </location>
</feature>
<sequence length="471" mass="53950">MTDIIVVDKQFIANIEDVNDANRSPDTNQNLKNIGVDTKPTECLIPRKRNNNKTYNRVLSFAYDELHSFRTCLRWMCVDQSTWWSACISWFVFILFALVVPSFSHFYLGCPTCDAKHHRPFDTVVQLSLSSVATLSFLCLSHFVRKYGLRRFLFLDKLVDESDSVRHHYTTQLNRSLKILSVFVLPCFTLECAYKIWWYASGATQIPFLGSTVMSDVIACTFELISWLYRTLVFFLVCVLFRVICYLQLLRLKDFATVFEINSDVGSVLMEHLSIRRHLRIISHRYRRFILGSLILITMSLFTSLLVSTRPHADMGPFRAGELVLCSVTLVAGLMIILRSATKITHKAQAITRLAAKWHVCATIDSFTISESETPVAHNAFQPFSSSNPRDSDEDDAGDEEDDVDTTNFLPAYTYSSISFQKRQALVKYFENNRAGISVYGFMLDRSWLQLIFGVELSLVLWLLQKTIGIS</sequence>
<keyword evidence="2" id="KW-0812">Transmembrane</keyword>
<feature type="transmembrane region" description="Helical" evidence="2">
    <location>
        <begin position="289"/>
        <end position="308"/>
    </location>
</feature>
<feature type="transmembrane region" description="Helical" evidence="2">
    <location>
        <begin position="83"/>
        <end position="104"/>
    </location>
</feature>
<keyword evidence="4" id="KW-1185">Reference proteome</keyword>
<feature type="transmembrane region" description="Helical" evidence="2">
    <location>
        <begin position="179"/>
        <end position="200"/>
    </location>
</feature>
<dbReference type="PANTHER" id="PTHR31963">
    <property type="entry name" value="RAS GUANINE NUCLEOTIDE EXCHANGE FACTOR K"/>
    <property type="match status" value="1"/>
</dbReference>
<feature type="region of interest" description="Disordered" evidence="1">
    <location>
        <begin position="380"/>
        <end position="403"/>
    </location>
</feature>
<feature type="transmembrane region" description="Helical" evidence="2">
    <location>
        <begin position="124"/>
        <end position="144"/>
    </location>
</feature>
<dbReference type="Proteomes" id="UP001443914">
    <property type="component" value="Unassembled WGS sequence"/>
</dbReference>
<accession>A0AAW1IJ07</accession>
<evidence type="ECO:0000313" key="4">
    <source>
        <dbReference type="Proteomes" id="UP001443914"/>
    </source>
</evidence>
<gene>
    <name evidence="3" type="ORF">RND81_09G054000</name>
</gene>
<dbReference type="EMBL" id="JBDFQZ010000009">
    <property type="protein sequence ID" value="KAK9689345.1"/>
    <property type="molecule type" value="Genomic_DNA"/>
</dbReference>
<evidence type="ECO:0000256" key="1">
    <source>
        <dbReference type="SAM" id="MobiDB-lite"/>
    </source>
</evidence>
<name>A0AAW1IJ07_SAPOF</name>
<evidence type="ECO:0000256" key="2">
    <source>
        <dbReference type="SAM" id="Phobius"/>
    </source>
</evidence>
<keyword evidence="2" id="KW-1133">Transmembrane helix</keyword>
<organism evidence="3 4">
    <name type="scientific">Saponaria officinalis</name>
    <name type="common">Common soapwort</name>
    <name type="synonym">Lychnis saponaria</name>
    <dbReference type="NCBI Taxonomy" id="3572"/>
    <lineage>
        <taxon>Eukaryota</taxon>
        <taxon>Viridiplantae</taxon>
        <taxon>Streptophyta</taxon>
        <taxon>Embryophyta</taxon>
        <taxon>Tracheophyta</taxon>
        <taxon>Spermatophyta</taxon>
        <taxon>Magnoliopsida</taxon>
        <taxon>eudicotyledons</taxon>
        <taxon>Gunneridae</taxon>
        <taxon>Pentapetalae</taxon>
        <taxon>Caryophyllales</taxon>
        <taxon>Caryophyllaceae</taxon>
        <taxon>Caryophylleae</taxon>
        <taxon>Saponaria</taxon>
    </lineage>
</organism>